<dbReference type="SUPFAM" id="SSF57959">
    <property type="entry name" value="Leucine zipper domain"/>
    <property type="match status" value="1"/>
</dbReference>
<sequence>MERVFSVDGISDSFWAPSPGGPGLLPPDATDGGPRGALNRSPSEWYFEKFLEVAEEAAVPSTTSPVPPNPNPDPNSNPNCNPSLSPASVVASNSYDGGRKDGGRGEDDEVIQIKAPTVLAAAAAVIQRGPSDPPADVDPVLLKQQLDMYCAAVAMSRGSGVNPQDSSSLTDIKSQSLDASELGSQAPAKGNNSKVQAGSGPSGGPAPTVMQNLGVQGRLTTSGSSGEQSDDEELEEVETTENTDPADAKRVRRMLSNRESARRSRRRKQAHLNELEAQVSQLRLENSSLLKRLTDIDQKYNDAAVDNRILKADVETLRAKVKMAEHTVKRVTGMSPLHPNISDVSTISMPFSGSPPDATSDVAIPIQDDPNHFFQPPPHDQRINTCLPEFAPAPPVGDAMRGAVAGEKMGRTASIQ</sequence>
<feature type="compositionally biased region" description="Low complexity" evidence="6">
    <location>
        <begin position="76"/>
        <end position="88"/>
    </location>
</feature>
<comment type="subcellular location">
    <subcellularLocation>
        <location evidence="1">Nucleus</location>
    </subcellularLocation>
</comment>
<feature type="region of interest" description="Disordered" evidence="6">
    <location>
        <begin position="1"/>
        <end position="41"/>
    </location>
</feature>
<keyword evidence="3" id="KW-0238">DNA-binding</keyword>
<organism evidence="8 9">
    <name type="scientific">Phoenix dactylifera</name>
    <name type="common">Date palm</name>
    <dbReference type="NCBI Taxonomy" id="42345"/>
    <lineage>
        <taxon>Eukaryota</taxon>
        <taxon>Viridiplantae</taxon>
        <taxon>Streptophyta</taxon>
        <taxon>Embryophyta</taxon>
        <taxon>Tracheophyta</taxon>
        <taxon>Spermatophyta</taxon>
        <taxon>Magnoliopsida</taxon>
        <taxon>Liliopsida</taxon>
        <taxon>Arecaceae</taxon>
        <taxon>Coryphoideae</taxon>
        <taxon>Phoeniceae</taxon>
        <taxon>Phoenix</taxon>
    </lineage>
</organism>
<name>A0A8B8Z852_PHODC</name>
<evidence type="ECO:0000256" key="4">
    <source>
        <dbReference type="ARBA" id="ARBA00023163"/>
    </source>
</evidence>
<evidence type="ECO:0000256" key="3">
    <source>
        <dbReference type="ARBA" id="ARBA00023125"/>
    </source>
</evidence>
<evidence type="ECO:0000256" key="5">
    <source>
        <dbReference type="ARBA" id="ARBA00023242"/>
    </source>
</evidence>
<dbReference type="GO" id="GO:0003677">
    <property type="term" value="F:DNA binding"/>
    <property type="evidence" value="ECO:0007669"/>
    <property type="project" value="UniProtKB-KW"/>
</dbReference>
<dbReference type="FunFam" id="1.20.5.170:FF:000020">
    <property type="entry name" value="BZIP transcription factor"/>
    <property type="match status" value="1"/>
</dbReference>
<dbReference type="InterPro" id="IPR046347">
    <property type="entry name" value="bZIP_sf"/>
</dbReference>
<dbReference type="OrthoDB" id="664875at2759"/>
<evidence type="ECO:0000259" key="7">
    <source>
        <dbReference type="PROSITE" id="PS50217"/>
    </source>
</evidence>
<dbReference type="PANTHER" id="PTHR46408:SF10">
    <property type="entry name" value="BASIC LEUCINE ZIPPER 63"/>
    <property type="match status" value="1"/>
</dbReference>
<dbReference type="InterPro" id="IPR045314">
    <property type="entry name" value="bZIP_plant_GBF1"/>
</dbReference>
<dbReference type="Gene3D" id="1.20.5.170">
    <property type="match status" value="1"/>
</dbReference>
<dbReference type="KEGG" id="pda:103696595"/>
<keyword evidence="4" id="KW-0804">Transcription</keyword>
<evidence type="ECO:0000256" key="2">
    <source>
        <dbReference type="ARBA" id="ARBA00023015"/>
    </source>
</evidence>
<dbReference type="Pfam" id="PF00170">
    <property type="entry name" value="bZIP_1"/>
    <property type="match status" value="1"/>
</dbReference>
<feature type="compositionally biased region" description="Acidic residues" evidence="6">
    <location>
        <begin position="228"/>
        <end position="241"/>
    </location>
</feature>
<keyword evidence="2" id="KW-0805">Transcription regulation</keyword>
<dbReference type="SMART" id="SM00338">
    <property type="entry name" value="BRLZ"/>
    <property type="match status" value="1"/>
</dbReference>
<gene>
    <name evidence="9" type="primary">LOC103696595</name>
</gene>
<evidence type="ECO:0000256" key="6">
    <source>
        <dbReference type="SAM" id="MobiDB-lite"/>
    </source>
</evidence>
<dbReference type="PROSITE" id="PS50217">
    <property type="entry name" value="BZIP"/>
    <property type="match status" value="1"/>
</dbReference>
<dbReference type="GeneID" id="103696595"/>
<dbReference type="RefSeq" id="XP_038970226.1">
    <property type="nucleotide sequence ID" value="XM_039114298.1"/>
</dbReference>
<dbReference type="PANTHER" id="PTHR46408">
    <property type="entry name" value="BASIC LEUCINE ZIPPER 63"/>
    <property type="match status" value="1"/>
</dbReference>
<proteinExistence type="predicted"/>
<dbReference type="AlphaFoldDB" id="A0A8B8Z852"/>
<evidence type="ECO:0000313" key="8">
    <source>
        <dbReference type="Proteomes" id="UP000228380"/>
    </source>
</evidence>
<dbReference type="Pfam" id="PF12498">
    <property type="entry name" value="bZIP_C"/>
    <property type="match status" value="1"/>
</dbReference>
<feature type="compositionally biased region" description="Pro residues" evidence="6">
    <location>
        <begin position="65"/>
        <end position="75"/>
    </location>
</feature>
<dbReference type="GO" id="GO:0005634">
    <property type="term" value="C:nucleus"/>
    <property type="evidence" value="ECO:0007669"/>
    <property type="project" value="UniProtKB-SubCell"/>
</dbReference>
<accession>A0A8B8Z852</accession>
<evidence type="ECO:0000256" key="1">
    <source>
        <dbReference type="ARBA" id="ARBA00004123"/>
    </source>
</evidence>
<protein>
    <submittedName>
        <fullName evidence="9">BZIP transcription factor RISBZ2-like</fullName>
    </submittedName>
</protein>
<dbReference type="Proteomes" id="UP000228380">
    <property type="component" value="Chromosome 16"/>
</dbReference>
<keyword evidence="8" id="KW-1185">Reference proteome</keyword>
<feature type="domain" description="BZIP" evidence="7">
    <location>
        <begin position="247"/>
        <end position="301"/>
    </location>
</feature>
<feature type="region of interest" description="Disordered" evidence="6">
    <location>
        <begin position="180"/>
        <end position="270"/>
    </location>
</feature>
<evidence type="ECO:0000313" key="9">
    <source>
        <dbReference type="RefSeq" id="XP_038970226.1"/>
    </source>
</evidence>
<feature type="region of interest" description="Disordered" evidence="6">
    <location>
        <begin position="56"/>
        <end position="106"/>
    </location>
</feature>
<reference evidence="8" key="1">
    <citation type="journal article" date="2019" name="Nat. Commun.">
        <title>Genome-wide association mapping of date palm fruit traits.</title>
        <authorList>
            <person name="Hazzouri K.M."/>
            <person name="Gros-Balthazard M."/>
            <person name="Flowers J.M."/>
            <person name="Copetti D."/>
            <person name="Lemansour A."/>
            <person name="Lebrun M."/>
            <person name="Masmoudi K."/>
            <person name="Ferrand S."/>
            <person name="Dhar M.I."/>
            <person name="Fresquez Z.A."/>
            <person name="Rosas U."/>
            <person name="Zhang J."/>
            <person name="Talag J."/>
            <person name="Lee S."/>
            <person name="Kudrna D."/>
            <person name="Powell R.F."/>
            <person name="Leitch I.J."/>
            <person name="Krueger R.R."/>
            <person name="Wing R.A."/>
            <person name="Amiri K.M.A."/>
            <person name="Purugganan M.D."/>
        </authorList>
    </citation>
    <scope>NUCLEOTIDE SEQUENCE [LARGE SCALE GENOMIC DNA]</scope>
    <source>
        <strain evidence="8">cv. Khalas</strain>
    </source>
</reference>
<dbReference type="CDD" id="cd14702">
    <property type="entry name" value="bZIP_plant_GBF1"/>
    <property type="match status" value="1"/>
</dbReference>
<reference evidence="9" key="2">
    <citation type="submission" date="2025-08" db="UniProtKB">
        <authorList>
            <consortium name="RefSeq"/>
        </authorList>
    </citation>
    <scope>IDENTIFICATION</scope>
    <source>
        <tissue evidence="9">Young leaves</tissue>
    </source>
</reference>
<dbReference type="PROSITE" id="PS00036">
    <property type="entry name" value="BZIP_BASIC"/>
    <property type="match status" value="1"/>
</dbReference>
<dbReference type="GO" id="GO:0003700">
    <property type="term" value="F:DNA-binding transcription factor activity"/>
    <property type="evidence" value="ECO:0007669"/>
    <property type="project" value="InterPro"/>
</dbReference>
<keyword evidence="5" id="KW-0539">Nucleus</keyword>
<dbReference type="InterPro" id="IPR004827">
    <property type="entry name" value="bZIP"/>
</dbReference>
<dbReference type="InterPro" id="IPR020983">
    <property type="entry name" value="Basic_leucine-zipper_C"/>
</dbReference>